<feature type="domain" description="AB hydrolase-1" evidence="2">
    <location>
        <begin position="28"/>
        <end position="239"/>
    </location>
</feature>
<keyword evidence="4" id="KW-1185">Reference proteome</keyword>
<dbReference type="Pfam" id="PF00561">
    <property type="entry name" value="Abhydrolase_1"/>
    <property type="match status" value="1"/>
</dbReference>
<sequence>MPLPLRNARIKLPQGQIFWREVGHGRSIVFLHGSWDDSSQWLPLVERLSTTYHCLAPDLLGFGESECPNVHYSIELAVECLADHLDALKLRRVYLVGHSLGGWIAASYALKYLDRVEGLVLLAPEGVQVKGLGWRWWKTRLLKLPVVGWGLRSLHAFRKFLKLRRVEQLLQRRRQLLTFPVACKLLFQRRGAEIRAEQLQERLQWLKVPMLVLQGDHDKPAVSLLGQTYAQLAPNAKLQQLHSSNSTPETQADDVAQAIRAFIENG</sequence>
<reference evidence="3 4" key="1">
    <citation type="submission" date="2022-04" db="EMBL/GenBank/DDBJ databases">
        <title>Positive selection, recombination, and allopatry shape intraspecific diversity of widespread and dominant cyanobacteria.</title>
        <authorList>
            <person name="Wei J."/>
            <person name="Shu W."/>
            <person name="Hu C."/>
        </authorList>
    </citation>
    <scope>NUCLEOTIDE SEQUENCE [LARGE SCALE GENOMIC DNA]</scope>
    <source>
        <strain evidence="3 4">AS-A4</strain>
    </source>
</reference>
<accession>A0ABV0KD68</accession>
<dbReference type="PANTHER" id="PTHR43798">
    <property type="entry name" value="MONOACYLGLYCEROL LIPASE"/>
    <property type="match status" value="1"/>
</dbReference>
<organism evidence="3 4">
    <name type="scientific">Stenomitos frigidus AS-A4</name>
    <dbReference type="NCBI Taxonomy" id="2933935"/>
    <lineage>
        <taxon>Bacteria</taxon>
        <taxon>Bacillati</taxon>
        <taxon>Cyanobacteriota</taxon>
        <taxon>Cyanophyceae</taxon>
        <taxon>Leptolyngbyales</taxon>
        <taxon>Leptolyngbyaceae</taxon>
        <taxon>Stenomitos</taxon>
    </lineage>
</organism>
<name>A0ABV0KD68_9CYAN</name>
<evidence type="ECO:0000256" key="1">
    <source>
        <dbReference type="ARBA" id="ARBA00022801"/>
    </source>
</evidence>
<evidence type="ECO:0000313" key="3">
    <source>
        <dbReference type="EMBL" id="MEP1057173.1"/>
    </source>
</evidence>
<evidence type="ECO:0000313" key="4">
    <source>
        <dbReference type="Proteomes" id="UP001476950"/>
    </source>
</evidence>
<dbReference type="PANTHER" id="PTHR43798:SF31">
    <property type="entry name" value="AB HYDROLASE SUPERFAMILY PROTEIN YCLE"/>
    <property type="match status" value="1"/>
</dbReference>
<dbReference type="PRINTS" id="PR00111">
    <property type="entry name" value="ABHYDROLASE"/>
</dbReference>
<protein>
    <submittedName>
        <fullName evidence="3">Alpha/beta hydrolase</fullName>
    </submittedName>
</protein>
<dbReference type="InterPro" id="IPR000073">
    <property type="entry name" value="AB_hydrolase_1"/>
</dbReference>
<dbReference type="InterPro" id="IPR029058">
    <property type="entry name" value="AB_hydrolase_fold"/>
</dbReference>
<dbReference type="Proteomes" id="UP001476950">
    <property type="component" value="Unassembled WGS sequence"/>
</dbReference>
<dbReference type="InterPro" id="IPR050266">
    <property type="entry name" value="AB_hydrolase_sf"/>
</dbReference>
<dbReference type="Gene3D" id="3.40.50.1820">
    <property type="entry name" value="alpha/beta hydrolase"/>
    <property type="match status" value="1"/>
</dbReference>
<evidence type="ECO:0000259" key="2">
    <source>
        <dbReference type="Pfam" id="PF00561"/>
    </source>
</evidence>
<dbReference type="EMBL" id="JAMPLM010000001">
    <property type="protein sequence ID" value="MEP1057173.1"/>
    <property type="molecule type" value="Genomic_DNA"/>
</dbReference>
<dbReference type="GO" id="GO:0016787">
    <property type="term" value="F:hydrolase activity"/>
    <property type="evidence" value="ECO:0007669"/>
    <property type="project" value="UniProtKB-KW"/>
</dbReference>
<proteinExistence type="predicted"/>
<comment type="caution">
    <text evidence="3">The sequence shown here is derived from an EMBL/GenBank/DDBJ whole genome shotgun (WGS) entry which is preliminary data.</text>
</comment>
<dbReference type="SUPFAM" id="SSF53474">
    <property type="entry name" value="alpha/beta-Hydrolases"/>
    <property type="match status" value="1"/>
</dbReference>
<dbReference type="RefSeq" id="WP_190454039.1">
    <property type="nucleotide sequence ID" value="NZ_JAMPLM010000001.1"/>
</dbReference>
<keyword evidence="1 3" id="KW-0378">Hydrolase</keyword>
<gene>
    <name evidence="3" type="ORF">NDI38_01910</name>
</gene>